<dbReference type="OMA" id="HNPHSKS"/>
<comment type="caution">
    <text evidence="1">The sequence shown here is derived from an EMBL/GenBank/DDBJ whole genome shotgun (WGS) entry which is preliminary data.</text>
</comment>
<reference evidence="1 2" key="1">
    <citation type="submission" date="2016-06" db="EMBL/GenBank/DDBJ databases">
        <title>Living apart together: crosstalk between the core and supernumerary genomes in a fungal plant pathogen.</title>
        <authorList>
            <person name="Vanheule A."/>
            <person name="Audenaert K."/>
            <person name="Warris S."/>
            <person name="Van De Geest H."/>
            <person name="Schijlen E."/>
            <person name="Hofte M."/>
            <person name="De Saeger S."/>
            <person name="Haesaert G."/>
            <person name="Waalwijk C."/>
            <person name="Van Der Lee T."/>
        </authorList>
    </citation>
    <scope>NUCLEOTIDE SEQUENCE [LARGE SCALE GENOMIC DNA]</scope>
    <source>
        <strain evidence="1 2">2516</strain>
    </source>
</reference>
<dbReference type="AlphaFoldDB" id="A0A1B8AY59"/>
<organism evidence="1 2">
    <name type="scientific">Fusarium poae</name>
    <dbReference type="NCBI Taxonomy" id="36050"/>
    <lineage>
        <taxon>Eukaryota</taxon>
        <taxon>Fungi</taxon>
        <taxon>Dikarya</taxon>
        <taxon>Ascomycota</taxon>
        <taxon>Pezizomycotina</taxon>
        <taxon>Sordariomycetes</taxon>
        <taxon>Hypocreomycetidae</taxon>
        <taxon>Hypocreales</taxon>
        <taxon>Nectriaceae</taxon>
        <taxon>Fusarium</taxon>
    </lineage>
</organism>
<proteinExistence type="predicted"/>
<evidence type="ECO:0000313" key="1">
    <source>
        <dbReference type="EMBL" id="OBS25409.1"/>
    </source>
</evidence>
<evidence type="ECO:0000313" key="2">
    <source>
        <dbReference type="Proteomes" id="UP000091967"/>
    </source>
</evidence>
<keyword evidence="2" id="KW-1185">Reference proteome</keyword>
<dbReference type="Proteomes" id="UP000091967">
    <property type="component" value="Unassembled WGS sequence"/>
</dbReference>
<accession>A0A1B8AY59</accession>
<name>A0A1B8AY59_FUSPO</name>
<sequence>MPQRSVSHQVQSVWDRLTRRRDFWRPRRYADVAAAQRRSQTLDSRPHLDESLVSFGQVLRDGGRLSAHSTAGTAHIPLDASGFSDQHLVDYSINRSTIYCDPPEETVKIPVVRCATSLPNAPDEGQEVDHPVWYLPGDESYPLIHTQGRIINAELFQEPRRLYRGFLLRSKIPDIDADVLTLLLGIQLCPSGFIGHEDGINLPLMLAALSFSFDHSLDFEIDNLKNTISRYIVTRMFHHNPHSKSFSLGKEYSTFRSEEIYRAWVTVTNDERLQRALTPDDLVLLYICMVQYKWWPDLVRKYEHRFNSTLLQEYGKVKGDLHGTFEETFKLFLSRTCFGAHPWMEKISGSPSSEDSSERYRYSPIAGPYSIFQPPSGNPNNLDNTERQFRHDRREASVSSAVNEFSDLIELYQ</sequence>
<gene>
    <name evidence="1" type="ORF">FPOA_05942</name>
</gene>
<dbReference type="EMBL" id="LYXU01000002">
    <property type="protein sequence ID" value="OBS25409.1"/>
    <property type="molecule type" value="Genomic_DNA"/>
</dbReference>
<protein>
    <submittedName>
        <fullName evidence="1">Uncharacterized protein</fullName>
    </submittedName>
</protein>